<evidence type="ECO:0000313" key="2">
    <source>
        <dbReference type="Proteomes" id="UP000094236"/>
    </source>
</evidence>
<gene>
    <name evidence="1" type="ORF">PACTADRAFT_71913</name>
</gene>
<dbReference type="OrthoDB" id="2527403at2759"/>
<dbReference type="EMBL" id="KV454017">
    <property type="protein sequence ID" value="ODV93877.1"/>
    <property type="molecule type" value="Genomic_DNA"/>
</dbReference>
<evidence type="ECO:0008006" key="3">
    <source>
        <dbReference type="Google" id="ProtNLM"/>
    </source>
</evidence>
<dbReference type="Pfam" id="PF10281">
    <property type="entry name" value="Ish1"/>
    <property type="match status" value="3"/>
</dbReference>
<dbReference type="AlphaFoldDB" id="A0A1E4TQ52"/>
<sequence length="632" mass="72507">MLNRSLDFLLITIVTVFFLSSSFDLLVGANKVTDTVNSGFNRPGETIRSQVEAIYSSWDLNDLKQFLKDRHIHYNALKDQEPELRKLAEEELTKLGEYYSKHYDYDYDHDHDGDGDNSKGLGSYLAPLQDVKQHVLGFIGSTGISDKVAKSYGFVTQSLNNAGDSIDSKKNEISDWVFETWNSKQLQKVLKDAKIKYHSNDSKEKLIKTARDNFDKIAAHYKSSGKYPGDWLYSQWSVEDLNDWLNKQGIAVNERLVSDRDYLVTQVRENIYPASISLKDSVNSLLDTLDLSNQKSLFDKDSKNIKDQFLDTWSESQLREWLQYHDISVTSKDDKSYLKDLVKTNIDSLQSDIDSWVEYTKSKVDPYLSKKPSSENAKHKIGEIVNDTFMIDVENWSKARLNSFLKSRGVSIPIFATRKDLVKLVKSNRSKPPLKVKEYLPSWVFEGWSTDKIREWLVANKVNAEDAAADYGSKAKDQANNLYDNYKKPVGDFGKKVKDTAYQAATNARGYGSDTYNDLLNYFNQWSVNDLNEYLKTFGVKDTQGWSHEKLIEKAKENTQYYLNGFGPHSNGHSKSKSWFNFNSGHHHHKGHHSDGWFQTDSFYSGVEETVKSKYADLKNWVSRQSPALLRG</sequence>
<evidence type="ECO:0000313" key="1">
    <source>
        <dbReference type="EMBL" id="ODV93877.1"/>
    </source>
</evidence>
<dbReference type="STRING" id="669874.A0A1E4TQ52"/>
<organism evidence="1 2">
    <name type="scientific">Pachysolen tannophilus NRRL Y-2460</name>
    <dbReference type="NCBI Taxonomy" id="669874"/>
    <lineage>
        <taxon>Eukaryota</taxon>
        <taxon>Fungi</taxon>
        <taxon>Dikarya</taxon>
        <taxon>Ascomycota</taxon>
        <taxon>Saccharomycotina</taxon>
        <taxon>Pichiomycetes</taxon>
        <taxon>Pachysolenaceae</taxon>
        <taxon>Pachysolen</taxon>
    </lineage>
</organism>
<keyword evidence="2" id="KW-1185">Reference proteome</keyword>
<accession>A0A1E4TQ52</accession>
<proteinExistence type="predicted"/>
<name>A0A1E4TQ52_PACTA</name>
<dbReference type="Proteomes" id="UP000094236">
    <property type="component" value="Unassembled WGS sequence"/>
</dbReference>
<reference evidence="2" key="1">
    <citation type="submission" date="2016-05" db="EMBL/GenBank/DDBJ databases">
        <title>Comparative genomics of biotechnologically important yeasts.</title>
        <authorList>
            <consortium name="DOE Joint Genome Institute"/>
            <person name="Riley R."/>
            <person name="Haridas S."/>
            <person name="Wolfe K.H."/>
            <person name="Lopes M.R."/>
            <person name="Hittinger C.T."/>
            <person name="Goker M."/>
            <person name="Salamov A."/>
            <person name="Wisecaver J."/>
            <person name="Long T.M."/>
            <person name="Aerts A.L."/>
            <person name="Barry K."/>
            <person name="Choi C."/>
            <person name="Clum A."/>
            <person name="Coughlan A.Y."/>
            <person name="Deshpande S."/>
            <person name="Douglass A.P."/>
            <person name="Hanson S.J."/>
            <person name="Klenk H.-P."/>
            <person name="Labutti K."/>
            <person name="Lapidus A."/>
            <person name="Lindquist E."/>
            <person name="Lipzen A."/>
            <person name="Meier-Kolthoff J.P."/>
            <person name="Ohm R.A."/>
            <person name="Otillar R.P."/>
            <person name="Pangilinan J."/>
            <person name="Peng Y."/>
            <person name="Rokas A."/>
            <person name="Rosa C.A."/>
            <person name="Scheuner C."/>
            <person name="Sibirny A.A."/>
            <person name="Slot J.C."/>
            <person name="Stielow J.B."/>
            <person name="Sun H."/>
            <person name="Kurtzman C.P."/>
            <person name="Blackwell M."/>
            <person name="Grigoriev I.V."/>
            <person name="Jeffries T.W."/>
        </authorList>
    </citation>
    <scope>NUCLEOTIDE SEQUENCE [LARGE SCALE GENOMIC DNA]</scope>
    <source>
        <strain evidence="2">NRRL Y-2460</strain>
    </source>
</reference>
<dbReference type="InterPro" id="IPR018803">
    <property type="entry name" value="Ish1/Msc1-like"/>
</dbReference>
<protein>
    <recommendedName>
        <fullName evidence="3">Meiotic sister chromatid recombination protein 1</fullName>
    </recommendedName>
</protein>